<dbReference type="AlphaFoldDB" id="A0A9P8J3L3"/>
<feature type="non-terminal residue" evidence="2">
    <location>
        <position position="1"/>
    </location>
</feature>
<reference evidence="2" key="2">
    <citation type="submission" date="2021-08" db="EMBL/GenBank/DDBJ databases">
        <authorList>
            <person name="Gostincar C."/>
            <person name="Sun X."/>
            <person name="Song Z."/>
            <person name="Gunde-Cimerman N."/>
        </authorList>
    </citation>
    <scope>NUCLEOTIDE SEQUENCE</scope>
    <source>
        <strain evidence="2">EXF-9911</strain>
    </source>
</reference>
<feature type="non-terminal residue" evidence="2">
    <location>
        <position position="114"/>
    </location>
</feature>
<feature type="compositionally biased region" description="Basic and acidic residues" evidence="1">
    <location>
        <begin position="70"/>
        <end position="90"/>
    </location>
</feature>
<sequence length="114" mass="12076">QPMYESKQPQNSAVANGVPTPSTTPPPEAEAKSMPKKELPMRAPPFTADLPEGSSPKLVAADSTNGTPDEEIKRTVKQDEDAADDSKDREGDIYADAVLACSIENPEACIMCSG</sequence>
<name>A0A9P8J3L3_AURME</name>
<protein>
    <submittedName>
        <fullName evidence="2">Uncharacterized protein</fullName>
    </submittedName>
</protein>
<gene>
    <name evidence="2" type="ORF">KCU76_g13415</name>
</gene>
<feature type="region of interest" description="Disordered" evidence="1">
    <location>
        <begin position="1"/>
        <end position="90"/>
    </location>
</feature>
<evidence type="ECO:0000313" key="2">
    <source>
        <dbReference type="EMBL" id="KAG9682987.1"/>
    </source>
</evidence>
<evidence type="ECO:0000256" key="1">
    <source>
        <dbReference type="SAM" id="MobiDB-lite"/>
    </source>
</evidence>
<reference evidence="2" key="1">
    <citation type="journal article" date="2021" name="J Fungi (Basel)">
        <title>Virulence traits and population genomics of the black yeast Aureobasidium melanogenum.</title>
        <authorList>
            <person name="Cernosa A."/>
            <person name="Sun X."/>
            <person name="Gostincar C."/>
            <person name="Fang C."/>
            <person name="Gunde-Cimerman N."/>
            <person name="Song Z."/>
        </authorList>
    </citation>
    <scope>NUCLEOTIDE SEQUENCE</scope>
    <source>
        <strain evidence="2">EXF-9911</strain>
    </source>
</reference>
<comment type="caution">
    <text evidence="2">The sequence shown here is derived from an EMBL/GenBank/DDBJ whole genome shotgun (WGS) entry which is preliminary data.</text>
</comment>
<evidence type="ECO:0000313" key="3">
    <source>
        <dbReference type="Proteomes" id="UP000779574"/>
    </source>
</evidence>
<organism evidence="2 3">
    <name type="scientific">Aureobasidium melanogenum</name>
    <name type="common">Aureobasidium pullulans var. melanogenum</name>
    <dbReference type="NCBI Taxonomy" id="46634"/>
    <lineage>
        <taxon>Eukaryota</taxon>
        <taxon>Fungi</taxon>
        <taxon>Dikarya</taxon>
        <taxon>Ascomycota</taxon>
        <taxon>Pezizomycotina</taxon>
        <taxon>Dothideomycetes</taxon>
        <taxon>Dothideomycetidae</taxon>
        <taxon>Dothideales</taxon>
        <taxon>Saccotheciaceae</taxon>
        <taxon>Aureobasidium</taxon>
    </lineage>
</organism>
<proteinExistence type="predicted"/>
<dbReference type="EMBL" id="JAHFXF010000749">
    <property type="protein sequence ID" value="KAG9682987.1"/>
    <property type="molecule type" value="Genomic_DNA"/>
</dbReference>
<feature type="compositionally biased region" description="Basic and acidic residues" evidence="1">
    <location>
        <begin position="29"/>
        <end position="40"/>
    </location>
</feature>
<dbReference type="Proteomes" id="UP000779574">
    <property type="component" value="Unassembled WGS sequence"/>
</dbReference>
<accession>A0A9P8J3L3</accession>